<name>A0A0E9MM91_9SPHN</name>
<dbReference type="AlphaFoldDB" id="A0A0E9MM91"/>
<organism evidence="1 2">
    <name type="scientific">Sphingomonas changbaiensis NBRC 104936</name>
    <dbReference type="NCBI Taxonomy" id="1219043"/>
    <lineage>
        <taxon>Bacteria</taxon>
        <taxon>Pseudomonadati</taxon>
        <taxon>Pseudomonadota</taxon>
        <taxon>Alphaproteobacteria</taxon>
        <taxon>Sphingomonadales</taxon>
        <taxon>Sphingomonadaceae</taxon>
        <taxon>Sphingomonas</taxon>
    </lineage>
</organism>
<gene>
    <name evidence="1" type="ORF">SCH01S_17_00080</name>
</gene>
<keyword evidence="2" id="KW-1185">Reference proteome</keyword>
<reference evidence="1 2" key="1">
    <citation type="submission" date="2015-04" db="EMBL/GenBank/DDBJ databases">
        <title>Whole genome shotgun sequence of Sphingomonas changbaiensis NBRC 104936.</title>
        <authorList>
            <person name="Katano-Makiyama Y."/>
            <person name="Hosoyama A."/>
            <person name="Hashimoto M."/>
            <person name="Noguchi M."/>
            <person name="Tsuchikane K."/>
            <person name="Ohji S."/>
            <person name="Yamazoe A."/>
            <person name="Ichikawa N."/>
            <person name="Kimura A."/>
            <person name="Fujita N."/>
        </authorList>
    </citation>
    <scope>NUCLEOTIDE SEQUENCE [LARGE SCALE GENOMIC DNA]</scope>
    <source>
        <strain evidence="1 2">NBRC 104936</strain>
    </source>
</reference>
<dbReference type="STRING" id="1219043.SCH01S_17_00080"/>
<proteinExistence type="predicted"/>
<dbReference type="EMBL" id="BBWU01000017">
    <property type="protein sequence ID" value="GAO38654.1"/>
    <property type="molecule type" value="Genomic_DNA"/>
</dbReference>
<sequence>MVILVPARDAARDTLRARRLRGAASVDTLKAAANRNYGLYRIAVAARRRTSPWRRNCFSWWETESLPRDYQPRRAWVKTREC</sequence>
<comment type="caution">
    <text evidence="1">The sequence shown here is derived from an EMBL/GenBank/DDBJ whole genome shotgun (WGS) entry which is preliminary data.</text>
</comment>
<dbReference type="Proteomes" id="UP000033202">
    <property type="component" value="Unassembled WGS sequence"/>
</dbReference>
<evidence type="ECO:0000313" key="2">
    <source>
        <dbReference type="Proteomes" id="UP000033202"/>
    </source>
</evidence>
<accession>A0A0E9MM91</accession>
<evidence type="ECO:0000313" key="1">
    <source>
        <dbReference type="EMBL" id="GAO38654.1"/>
    </source>
</evidence>
<protein>
    <submittedName>
        <fullName evidence="1">Uncharacterized protein</fullName>
    </submittedName>
</protein>